<organism evidence="1 2">
    <name type="scientific">Funneliformis geosporum</name>
    <dbReference type="NCBI Taxonomy" id="1117311"/>
    <lineage>
        <taxon>Eukaryota</taxon>
        <taxon>Fungi</taxon>
        <taxon>Fungi incertae sedis</taxon>
        <taxon>Mucoromycota</taxon>
        <taxon>Glomeromycotina</taxon>
        <taxon>Glomeromycetes</taxon>
        <taxon>Glomerales</taxon>
        <taxon>Glomeraceae</taxon>
        <taxon>Funneliformis</taxon>
    </lineage>
</organism>
<dbReference type="EMBL" id="CAMKVN010014316">
    <property type="protein sequence ID" value="CAI2196483.1"/>
    <property type="molecule type" value="Genomic_DNA"/>
</dbReference>
<evidence type="ECO:0000313" key="2">
    <source>
        <dbReference type="Proteomes" id="UP001153678"/>
    </source>
</evidence>
<name>A0A9W4T7T4_9GLOM</name>
<feature type="non-terminal residue" evidence="1">
    <location>
        <position position="1"/>
    </location>
</feature>
<comment type="caution">
    <text evidence="1">The sequence shown here is derived from an EMBL/GenBank/DDBJ whole genome shotgun (WGS) entry which is preliminary data.</text>
</comment>
<dbReference type="Proteomes" id="UP001153678">
    <property type="component" value="Unassembled WGS sequence"/>
</dbReference>
<proteinExistence type="predicted"/>
<accession>A0A9W4T7T4</accession>
<sequence length="76" mass="8761">DIQLEIGHKGTRVFDRTICFSRHIRWYICSHDNTVNELRGKARISSSQKWQGLSFGICSSVISEVFLRKFNESALS</sequence>
<evidence type="ECO:0000313" key="1">
    <source>
        <dbReference type="EMBL" id="CAI2196483.1"/>
    </source>
</evidence>
<dbReference type="AlphaFoldDB" id="A0A9W4T7T4"/>
<keyword evidence="2" id="KW-1185">Reference proteome</keyword>
<reference evidence="1" key="1">
    <citation type="submission" date="2022-08" db="EMBL/GenBank/DDBJ databases">
        <authorList>
            <person name="Kallberg Y."/>
            <person name="Tangrot J."/>
            <person name="Rosling A."/>
        </authorList>
    </citation>
    <scope>NUCLEOTIDE SEQUENCE</scope>
    <source>
        <strain evidence="1">Wild A</strain>
    </source>
</reference>
<gene>
    <name evidence="1" type="ORF">FWILDA_LOCUS17603</name>
</gene>
<protein>
    <submittedName>
        <fullName evidence="1">7626_t:CDS:1</fullName>
    </submittedName>
</protein>